<evidence type="ECO:0000256" key="2">
    <source>
        <dbReference type="ARBA" id="ARBA00022481"/>
    </source>
</evidence>
<dbReference type="SMART" id="SM01270">
    <property type="entry name" value="Longin"/>
    <property type="match status" value="1"/>
</dbReference>
<keyword evidence="2" id="KW-0488">Methylation</keyword>
<dbReference type="AlphaFoldDB" id="A0A9W7FUM6"/>
<dbReference type="GO" id="GO:0005794">
    <property type="term" value="C:Golgi apparatus"/>
    <property type="evidence" value="ECO:0007669"/>
    <property type="project" value="TreeGrafter"/>
</dbReference>
<evidence type="ECO:0000256" key="7">
    <source>
        <dbReference type="ARBA" id="ARBA00046278"/>
    </source>
</evidence>
<keyword evidence="3" id="KW-0472">Membrane</keyword>
<feature type="domain" description="V-SNARE coiled-coil homology" evidence="10">
    <location>
        <begin position="140"/>
        <end position="200"/>
    </location>
</feature>
<dbReference type="SUPFAM" id="SSF64356">
    <property type="entry name" value="SNARE-like"/>
    <property type="match status" value="1"/>
</dbReference>
<keyword evidence="8" id="KW-0175">Coiled coil</keyword>
<dbReference type="GO" id="GO:0016020">
    <property type="term" value="C:membrane"/>
    <property type="evidence" value="ECO:0007669"/>
    <property type="project" value="InterPro"/>
</dbReference>
<evidence type="ECO:0000256" key="3">
    <source>
        <dbReference type="ARBA" id="ARBA00023136"/>
    </source>
</evidence>
<dbReference type="PANTHER" id="PTHR45806:SF1">
    <property type="entry name" value="SYNAPTOBREVIN HOMOLOG YKT6"/>
    <property type="match status" value="1"/>
</dbReference>
<accession>A0A9W7FUM6</accession>
<dbReference type="Pfam" id="PF13774">
    <property type="entry name" value="Longin"/>
    <property type="match status" value="1"/>
</dbReference>
<comment type="similarity">
    <text evidence="1">Belongs to the synaptobrevin family.</text>
</comment>
<evidence type="ECO:0000259" key="10">
    <source>
        <dbReference type="PROSITE" id="PS50892"/>
    </source>
</evidence>
<dbReference type="Pfam" id="PF00957">
    <property type="entry name" value="Synaptobrevin"/>
    <property type="match status" value="1"/>
</dbReference>
<keyword evidence="5" id="KW-0449">Lipoprotein</keyword>
<keyword evidence="6" id="KW-0636">Prenylation</keyword>
<dbReference type="Gene3D" id="1.20.5.110">
    <property type="match status" value="1"/>
</dbReference>
<evidence type="ECO:0000256" key="8">
    <source>
        <dbReference type="PROSITE-ProRule" id="PRU00290"/>
    </source>
</evidence>
<evidence type="ECO:0000256" key="5">
    <source>
        <dbReference type="ARBA" id="ARBA00023288"/>
    </source>
</evidence>
<evidence type="ECO:0000256" key="1">
    <source>
        <dbReference type="ARBA" id="ARBA00008025"/>
    </source>
</evidence>
<keyword evidence="12" id="KW-1185">Reference proteome</keyword>
<evidence type="ECO:0000259" key="9">
    <source>
        <dbReference type="PROSITE" id="PS50859"/>
    </source>
</evidence>
<dbReference type="InterPro" id="IPR001388">
    <property type="entry name" value="Synaptobrevin-like"/>
</dbReference>
<dbReference type="Proteomes" id="UP001165122">
    <property type="component" value="Unassembled WGS sequence"/>
</dbReference>
<dbReference type="InterPro" id="IPR010908">
    <property type="entry name" value="Longin_dom"/>
</dbReference>
<dbReference type="OrthoDB" id="27923at2759"/>
<evidence type="ECO:0000313" key="11">
    <source>
        <dbReference type="EMBL" id="GMI18554.1"/>
    </source>
</evidence>
<name>A0A9W7FUM6_9STRA</name>
<dbReference type="InterPro" id="IPR011012">
    <property type="entry name" value="Longin-like_dom_sf"/>
</dbReference>
<protein>
    <submittedName>
        <fullName evidence="11">Uncharacterized protein</fullName>
    </submittedName>
</protein>
<dbReference type="EMBL" id="BRXW01000338">
    <property type="protein sequence ID" value="GMI18554.1"/>
    <property type="molecule type" value="Genomic_DNA"/>
</dbReference>
<keyword evidence="4" id="KW-0564">Palmitate</keyword>
<reference evidence="12" key="1">
    <citation type="journal article" date="2023" name="Commun. Biol.">
        <title>Genome analysis of Parmales, the sister group of diatoms, reveals the evolutionary specialization of diatoms from phago-mixotrophs to photoautotrophs.</title>
        <authorList>
            <person name="Ban H."/>
            <person name="Sato S."/>
            <person name="Yoshikawa S."/>
            <person name="Yamada K."/>
            <person name="Nakamura Y."/>
            <person name="Ichinomiya M."/>
            <person name="Sato N."/>
            <person name="Blanc-Mathieu R."/>
            <person name="Endo H."/>
            <person name="Kuwata A."/>
            <person name="Ogata H."/>
        </authorList>
    </citation>
    <scope>NUCLEOTIDE SEQUENCE [LARGE SCALE GENOMIC DNA]</scope>
    <source>
        <strain evidence="12">NIES 3700</strain>
    </source>
</reference>
<evidence type="ECO:0000313" key="12">
    <source>
        <dbReference type="Proteomes" id="UP001165122"/>
    </source>
</evidence>
<dbReference type="PROSITE" id="PS50859">
    <property type="entry name" value="LONGIN"/>
    <property type="match status" value="1"/>
</dbReference>
<dbReference type="CDD" id="cd14824">
    <property type="entry name" value="Longin"/>
    <property type="match status" value="1"/>
</dbReference>
<dbReference type="Gene3D" id="3.30.450.50">
    <property type="entry name" value="Longin domain"/>
    <property type="match status" value="1"/>
</dbReference>
<dbReference type="PROSITE" id="PS50892">
    <property type="entry name" value="V_SNARE"/>
    <property type="match status" value="1"/>
</dbReference>
<dbReference type="PRINTS" id="PR00219">
    <property type="entry name" value="SYNAPTOBREVN"/>
</dbReference>
<dbReference type="PANTHER" id="PTHR45806">
    <property type="entry name" value="SYNAPTOBREVIN HOMOLOG YKT6"/>
    <property type="match status" value="1"/>
</dbReference>
<organism evidence="11 12">
    <name type="scientific">Triparma laevis f. longispina</name>
    <dbReference type="NCBI Taxonomy" id="1714387"/>
    <lineage>
        <taxon>Eukaryota</taxon>
        <taxon>Sar</taxon>
        <taxon>Stramenopiles</taxon>
        <taxon>Ochrophyta</taxon>
        <taxon>Bolidophyceae</taxon>
        <taxon>Parmales</taxon>
        <taxon>Triparmaceae</taxon>
        <taxon>Triparma</taxon>
    </lineage>
</organism>
<dbReference type="InterPro" id="IPR042855">
    <property type="entry name" value="V_SNARE_CC"/>
</dbReference>
<sequence length="200" mass="22269">MKVVGITILKAGALAPQPLQLASASDLSSYSFFQRGGVKEMLTFFSKTFTARTQPGQRQSVQHEAYIVHCYVRPDGLAGTVTTDLEYPPRVAFVLLTQLLDEFAASQGDAWKSATVPDSIVYPPLEEYVAKYQDPASADKITKIQKDLDDTTEILHKTIDNVLERGVKLDQLVERSDDLSRQSKMFYKQARKTNSCCVIS</sequence>
<proteinExistence type="inferred from homology"/>
<dbReference type="PROSITE" id="PS00417">
    <property type="entry name" value="SYNAPTOBREVIN"/>
    <property type="match status" value="1"/>
</dbReference>
<dbReference type="GO" id="GO:0005484">
    <property type="term" value="F:SNAP receptor activity"/>
    <property type="evidence" value="ECO:0007669"/>
    <property type="project" value="TreeGrafter"/>
</dbReference>
<evidence type="ECO:0000256" key="6">
    <source>
        <dbReference type="ARBA" id="ARBA00023289"/>
    </source>
</evidence>
<evidence type="ECO:0000256" key="4">
    <source>
        <dbReference type="ARBA" id="ARBA00023139"/>
    </source>
</evidence>
<comment type="subcellular location">
    <subcellularLocation>
        <location evidence="7">Endomembrane system</location>
        <topology evidence="7">Lipid-anchor</topology>
        <orientation evidence="7">Cytoplasmic side</orientation>
    </subcellularLocation>
</comment>
<feature type="domain" description="Longin" evidence="9">
    <location>
        <begin position="7"/>
        <end position="120"/>
    </location>
</feature>
<dbReference type="GO" id="GO:0006888">
    <property type="term" value="P:endoplasmic reticulum to Golgi vesicle-mediated transport"/>
    <property type="evidence" value="ECO:0007669"/>
    <property type="project" value="TreeGrafter"/>
</dbReference>
<gene>
    <name evidence="11" type="ORF">TrLO_g8935</name>
</gene>
<comment type="caution">
    <text evidence="11">The sequence shown here is derived from an EMBL/GenBank/DDBJ whole genome shotgun (WGS) entry which is preliminary data.</text>
</comment>
<dbReference type="SUPFAM" id="SSF58038">
    <property type="entry name" value="SNARE fusion complex"/>
    <property type="match status" value="1"/>
</dbReference>